<reference evidence="23" key="3">
    <citation type="submission" date="2022-12" db="EMBL/GenBank/DDBJ databases">
        <authorList>
            <person name="Sun Q."/>
            <person name="Kim S."/>
        </authorList>
    </citation>
    <scope>NUCLEOTIDE SEQUENCE</scope>
    <source>
        <strain evidence="23">KCTC 12344</strain>
    </source>
</reference>
<evidence type="ECO:0000256" key="6">
    <source>
        <dbReference type="ARBA" id="ARBA00022630"/>
    </source>
</evidence>
<comment type="pathway">
    <text evidence="2">Nitrogen metabolism; nitrate reduction (assimilation).</text>
</comment>
<feature type="binding site" evidence="17">
    <location>
        <position position="679"/>
    </location>
    <ligand>
        <name>[4Fe-4S] cluster</name>
        <dbReference type="ChEBI" id="CHEBI:49883"/>
    </ligand>
</feature>
<evidence type="ECO:0000256" key="10">
    <source>
        <dbReference type="ARBA" id="ARBA00023002"/>
    </source>
</evidence>
<dbReference type="Proteomes" id="UP000619512">
    <property type="component" value="Unassembled WGS sequence"/>
</dbReference>
<gene>
    <name evidence="23" type="primary">nirB</name>
    <name evidence="24" type="ORF">E1742_13700</name>
    <name evidence="23" type="ORF">GCM10007388_36170</name>
</gene>
<keyword evidence="9 16" id="KW-0274">FAD</keyword>
<dbReference type="Gene3D" id="3.50.50.60">
    <property type="entry name" value="FAD/NAD(P)-binding domain"/>
    <property type="match status" value="2"/>
</dbReference>
<reference evidence="24 25" key="2">
    <citation type="submission" date="2019-03" db="EMBL/GenBank/DDBJ databases">
        <title>Draft Genome Sequences of Six Type Strains of the Genus Massilia.</title>
        <authorList>
            <person name="Miess H."/>
            <person name="Frediansyhah A."/>
            <person name="Gross H."/>
        </authorList>
    </citation>
    <scope>NUCLEOTIDE SEQUENCE [LARGE SCALE GENOMIC DNA]</scope>
    <source>
        <strain evidence="24 25">DSM 17505</strain>
    </source>
</reference>
<dbReference type="FunFam" id="3.50.50.60:FF:000033">
    <property type="entry name" value="Nitrite reductase [NAD(P)H], large subunit"/>
    <property type="match status" value="1"/>
</dbReference>
<dbReference type="GO" id="GO:0051537">
    <property type="term" value="F:2 iron, 2 sulfur cluster binding"/>
    <property type="evidence" value="ECO:0007669"/>
    <property type="project" value="UniProtKB-KW"/>
</dbReference>
<dbReference type="NCBIfam" id="NF011565">
    <property type="entry name" value="PRK14989.1"/>
    <property type="match status" value="1"/>
</dbReference>
<dbReference type="PRINTS" id="PR00397">
    <property type="entry name" value="SIROHAEM"/>
</dbReference>
<evidence type="ECO:0000313" key="26">
    <source>
        <dbReference type="Proteomes" id="UP000619512"/>
    </source>
</evidence>
<feature type="binding site" evidence="17">
    <location>
        <position position="675"/>
    </location>
    <ligand>
        <name>[4Fe-4S] cluster</name>
        <dbReference type="ChEBI" id="CHEBI:49883"/>
    </ligand>
</feature>
<evidence type="ECO:0000256" key="16">
    <source>
        <dbReference type="PIRNR" id="PIRNR037149"/>
    </source>
</evidence>
<dbReference type="InterPro" id="IPR036136">
    <property type="entry name" value="Nit/Sulf_reduc_fer-like_dom_sf"/>
</dbReference>
<name>A0A4P7BI23_9BURK</name>
<dbReference type="NCBIfam" id="TIGR02374">
    <property type="entry name" value="nitri_red_nirB"/>
    <property type="match status" value="1"/>
</dbReference>
<evidence type="ECO:0000259" key="20">
    <source>
        <dbReference type="Pfam" id="PF04324"/>
    </source>
</evidence>
<comment type="cofactor">
    <cofactor evidence="17">
        <name>siroheme</name>
        <dbReference type="ChEBI" id="CHEBI:60052"/>
    </cofactor>
    <text evidence="17">Binds 1 siroheme per subunit.</text>
</comment>
<evidence type="ECO:0000313" key="23">
    <source>
        <dbReference type="EMBL" id="GGY99316.1"/>
    </source>
</evidence>
<dbReference type="CDD" id="cd19944">
    <property type="entry name" value="NirB_Fer2_BFD-like_2"/>
    <property type="match status" value="1"/>
</dbReference>
<evidence type="ECO:0000256" key="14">
    <source>
        <dbReference type="ARBA" id="ARBA00034078"/>
    </source>
</evidence>
<evidence type="ECO:0000256" key="3">
    <source>
        <dbReference type="ARBA" id="ARBA00010429"/>
    </source>
</evidence>
<dbReference type="InterPro" id="IPR045854">
    <property type="entry name" value="NO2/SO3_Rdtase_4Fe4S_sf"/>
</dbReference>
<dbReference type="Proteomes" id="UP000294359">
    <property type="component" value="Chromosome"/>
</dbReference>
<evidence type="ECO:0000259" key="21">
    <source>
        <dbReference type="Pfam" id="PF07992"/>
    </source>
</evidence>
<comment type="cofactor">
    <cofactor evidence="1 16">
        <name>FAD</name>
        <dbReference type="ChEBI" id="CHEBI:57692"/>
    </cofactor>
</comment>
<dbReference type="InterPro" id="IPR012744">
    <property type="entry name" value="Nitri_red_NirB"/>
</dbReference>
<dbReference type="GO" id="GO:0042128">
    <property type="term" value="P:nitrate assimilation"/>
    <property type="evidence" value="ECO:0007669"/>
    <property type="project" value="UniProtKB-UniRule"/>
</dbReference>
<feature type="domain" description="Nitrite/sulphite reductase 4Fe-4S" evidence="18">
    <location>
        <begin position="626"/>
        <end position="765"/>
    </location>
</feature>
<evidence type="ECO:0000256" key="7">
    <source>
        <dbReference type="ARBA" id="ARBA00022714"/>
    </source>
</evidence>
<comment type="subunit">
    <text evidence="15">Homodimer which associates with NirD.</text>
</comment>
<dbReference type="Gene3D" id="3.30.413.10">
    <property type="entry name" value="Sulfite Reductase Hemoprotein, domain 1"/>
    <property type="match status" value="1"/>
</dbReference>
<dbReference type="EC" id="1.7.1.15" evidence="24"/>
<dbReference type="FunFam" id="3.30.413.10:FF:000007">
    <property type="entry name" value="Nitrite reductase [NAD(P)H] large subunit"/>
    <property type="match status" value="1"/>
</dbReference>
<dbReference type="InterPro" id="IPR016156">
    <property type="entry name" value="FAD/NAD-linked_Rdtase_dimer_sf"/>
</dbReference>
<evidence type="ECO:0000256" key="11">
    <source>
        <dbReference type="ARBA" id="ARBA00023004"/>
    </source>
</evidence>
<evidence type="ECO:0000313" key="25">
    <source>
        <dbReference type="Proteomes" id="UP000294359"/>
    </source>
</evidence>
<dbReference type="PROSITE" id="PS00365">
    <property type="entry name" value="NIR_SIR"/>
    <property type="match status" value="1"/>
</dbReference>
<evidence type="ECO:0000256" key="4">
    <source>
        <dbReference type="ARBA" id="ARBA00022485"/>
    </source>
</evidence>
<evidence type="ECO:0000259" key="19">
    <source>
        <dbReference type="Pfam" id="PF03460"/>
    </source>
</evidence>
<keyword evidence="7" id="KW-0001">2Fe-2S</keyword>
<evidence type="ECO:0000259" key="18">
    <source>
        <dbReference type="Pfam" id="PF01077"/>
    </source>
</evidence>
<feature type="domain" description="BFD-like [2Fe-2S]-binding" evidence="20">
    <location>
        <begin position="418"/>
        <end position="465"/>
    </location>
</feature>
<dbReference type="Pfam" id="PF03460">
    <property type="entry name" value="NIR_SIR_ferr"/>
    <property type="match status" value="1"/>
</dbReference>
<dbReference type="OrthoDB" id="9768666at2"/>
<evidence type="ECO:0000256" key="12">
    <source>
        <dbReference type="ARBA" id="ARBA00023014"/>
    </source>
</evidence>
<comment type="cofactor">
    <cofactor evidence="17">
        <name>[4Fe-4S] cluster</name>
        <dbReference type="ChEBI" id="CHEBI:49883"/>
    </cofactor>
    <text evidence="17">Binds 1 [4Fe-4S] cluster per subunit.</text>
</comment>
<dbReference type="PANTHER" id="PTHR43809">
    <property type="entry name" value="NITRITE REDUCTASE (NADH) LARGE SUBUNIT"/>
    <property type="match status" value="1"/>
</dbReference>
<keyword evidence="6 16" id="KW-0285">Flavoprotein</keyword>
<dbReference type="Pfam" id="PF18267">
    <property type="entry name" value="Rubredoxin_C"/>
    <property type="match status" value="1"/>
</dbReference>
<keyword evidence="13 16" id="KW-0534">Nitrate assimilation</keyword>
<dbReference type="PANTHER" id="PTHR43809:SF1">
    <property type="entry name" value="NITRITE REDUCTASE (NADH) LARGE SUBUNIT"/>
    <property type="match status" value="1"/>
</dbReference>
<dbReference type="InterPro" id="IPR017121">
    <property type="entry name" value="Nitrite_Rdtase_lsu"/>
</dbReference>
<dbReference type="PRINTS" id="PR00368">
    <property type="entry name" value="FADPNR"/>
</dbReference>
<evidence type="ECO:0000256" key="1">
    <source>
        <dbReference type="ARBA" id="ARBA00001974"/>
    </source>
</evidence>
<keyword evidence="5 17" id="KW-0349">Heme</keyword>
<dbReference type="InterPro" id="IPR005117">
    <property type="entry name" value="NiRdtase/SiRdtase_haem-b_fer"/>
</dbReference>
<evidence type="ECO:0000256" key="8">
    <source>
        <dbReference type="ARBA" id="ARBA00022723"/>
    </source>
</evidence>
<sequence length="839" mass="91480">MKIVVIGHGMVGHKFLECLAEQNASAQVTILCEEPRPAYDRVHLSEFFAGKSADELSLVKPGFFHRDDMVMKLNARATAIDLASKTVTASTGEVLPYDKLVMATGSYPFVPPLPGKDRKDCFVYRTIEDLEAMLEAGKRVKTGVVIGGGLLGLECAKALRDMNLETHVVEFSPRLMAVQVDDGGGRVLRARIEELGVTVHTGKNTLQIVDGEQGAHRMEFADGSHLDVDMIVFSAGIRPRDQLAREAGLTVGPRGGIAIDNQCLTSDPDIYAIGECALWNGQVFGLVAPGYDMARVAARHMLGQTAEFTGADMSTKLKLMGVDVASIGDPHAKEEGARSYQFTDERKQIYKKLVVSSCGKYLLGGVMVGDASEYGTLLQMMLNKMELPESPEFLILPQADGKAKAGLGVDALPAGAQICSCNDVSKGKLCEAVGGGATSIGALKKCTGAGTACGGCVPLVTQIMKAEMKKLGMDVNNHVCEHFAHSRQELFHLVRVGQIKSFDDLLVRHGKGLGCDICKPLVANIFATCWNDFVLKKEHAGLQDSNDYFLGNIQKDGTYSVVPRMPGGEVTPDGLIAVGQVAKKYGLYTKITGGQRVDLFGARVDQLPAIWEELIDAGFETGHAYGKSLRTVKSCVGSTWCRYGVDDSVGLAIELENRYKGLRTPHKIKFGVSGCTRECAEAQGKDVGIIATEKGWNLYVCGNGGMKPRHAELLAVDLDKATLIRYIDRFLMFYSRTADRLQRTSTWRENLEGGLDYLKQVVIEDKLGVNAELEADMQRVVDTYACEWKEAISNPETRKRFRTFVNSDAQDANVVFMEERGQIRPATVEERKRIPIKVA</sequence>
<dbReference type="EMBL" id="BMWW01000006">
    <property type="protein sequence ID" value="GGY99316.1"/>
    <property type="molecule type" value="Genomic_DNA"/>
</dbReference>
<dbReference type="InterPro" id="IPR041575">
    <property type="entry name" value="Rubredoxin_C"/>
</dbReference>
<feature type="domain" description="Nitrite/Sulfite reductase ferredoxin-like" evidence="19">
    <location>
        <begin position="554"/>
        <end position="615"/>
    </location>
</feature>
<feature type="domain" description="FAD/NAD(P)-binding" evidence="21">
    <location>
        <begin position="1"/>
        <end position="296"/>
    </location>
</feature>
<dbReference type="Pfam" id="PF04324">
    <property type="entry name" value="Fer2_BFD"/>
    <property type="match status" value="1"/>
</dbReference>
<dbReference type="InterPro" id="IPR006067">
    <property type="entry name" value="NO2/SO3_Rdtase_4Fe4S_dom"/>
</dbReference>
<dbReference type="InterPro" id="IPR041854">
    <property type="entry name" value="BFD-like_2Fe2S-bd_dom_sf"/>
</dbReference>
<protein>
    <submittedName>
        <fullName evidence="23">Nitrite reductase large subunit</fullName>
        <ecNumber evidence="24">1.7.1.15</ecNumber>
    </submittedName>
</protein>
<evidence type="ECO:0000256" key="2">
    <source>
        <dbReference type="ARBA" id="ARBA00005096"/>
    </source>
</evidence>
<dbReference type="SUPFAM" id="SSF51905">
    <property type="entry name" value="FAD/NAD(P)-binding domain"/>
    <property type="match status" value="1"/>
</dbReference>
<accession>A0A4P7BI23</accession>
<feature type="domain" description="NADH-rubredoxin oxidoreductase C-terminal" evidence="22">
    <location>
        <begin position="314"/>
        <end position="384"/>
    </location>
</feature>
<dbReference type="EMBL" id="CP038026">
    <property type="protein sequence ID" value="QBQ37109.1"/>
    <property type="molecule type" value="Genomic_DNA"/>
</dbReference>
<evidence type="ECO:0000313" key="24">
    <source>
        <dbReference type="EMBL" id="QBQ37109.1"/>
    </source>
</evidence>
<dbReference type="FunFam" id="1.10.10.1100:FF:000002">
    <property type="entry name" value="Nitrite reductase large subunit"/>
    <property type="match status" value="1"/>
</dbReference>
<dbReference type="InterPro" id="IPR036188">
    <property type="entry name" value="FAD/NAD-bd_sf"/>
</dbReference>
<reference evidence="23" key="1">
    <citation type="journal article" date="2014" name="Int. J. Syst. Evol. Microbiol.">
        <title>Complete genome sequence of Corynebacterium casei LMG S-19264T (=DSM 44701T), isolated from a smear-ripened cheese.</title>
        <authorList>
            <consortium name="US DOE Joint Genome Institute (JGI-PGF)"/>
            <person name="Walter F."/>
            <person name="Albersmeier A."/>
            <person name="Kalinowski J."/>
            <person name="Ruckert C."/>
        </authorList>
    </citation>
    <scope>NUCLEOTIDE SEQUENCE</scope>
    <source>
        <strain evidence="23">KCTC 12344</strain>
    </source>
</reference>
<keyword evidence="8 17" id="KW-0479">Metal-binding</keyword>
<organism evidence="23 26">
    <name type="scientific">Pseudoduganella plicata</name>
    <dbReference type="NCBI Taxonomy" id="321984"/>
    <lineage>
        <taxon>Bacteria</taxon>
        <taxon>Pseudomonadati</taxon>
        <taxon>Pseudomonadota</taxon>
        <taxon>Betaproteobacteria</taxon>
        <taxon>Burkholderiales</taxon>
        <taxon>Oxalobacteraceae</taxon>
        <taxon>Telluria group</taxon>
        <taxon>Pseudoduganella</taxon>
    </lineage>
</organism>
<feature type="binding site" description="axial binding residue" evidence="17">
    <location>
        <position position="679"/>
    </location>
    <ligand>
        <name>siroheme</name>
        <dbReference type="ChEBI" id="CHEBI:60052"/>
    </ligand>
    <ligandPart>
        <name>Fe</name>
        <dbReference type="ChEBI" id="CHEBI:18248"/>
    </ligandPart>
</feature>
<keyword evidence="11 17" id="KW-0408">Iron</keyword>
<dbReference type="Pfam" id="PF01077">
    <property type="entry name" value="NIR_SIR"/>
    <property type="match status" value="1"/>
</dbReference>
<dbReference type="GO" id="GO:0015980">
    <property type="term" value="P:energy derivation by oxidation of organic compounds"/>
    <property type="evidence" value="ECO:0007669"/>
    <property type="project" value="UniProtKB-ARBA"/>
</dbReference>
<evidence type="ECO:0000256" key="13">
    <source>
        <dbReference type="ARBA" id="ARBA00023063"/>
    </source>
</evidence>
<dbReference type="AlphaFoldDB" id="A0A4P7BI23"/>
<evidence type="ECO:0000256" key="17">
    <source>
        <dbReference type="PIRSR" id="PIRSR037149-1"/>
    </source>
</evidence>
<dbReference type="InterPro" id="IPR007419">
    <property type="entry name" value="BFD-like_2Fe2S-bd_dom"/>
</dbReference>
<keyword evidence="25" id="KW-1185">Reference proteome</keyword>
<dbReference type="Gene3D" id="1.10.10.1100">
    <property type="entry name" value="BFD-like [2Fe-2S]-binding domain"/>
    <property type="match status" value="1"/>
</dbReference>
<dbReference type="PIRSF" id="PIRSF037149">
    <property type="entry name" value="NirB"/>
    <property type="match status" value="1"/>
</dbReference>
<dbReference type="SUPFAM" id="SSF55124">
    <property type="entry name" value="Nitrite/Sulfite reductase N-terminal domain-like"/>
    <property type="match status" value="1"/>
</dbReference>
<keyword evidence="12 17" id="KW-0411">Iron-sulfur</keyword>
<keyword evidence="10 24" id="KW-0560">Oxidoreductase</keyword>
<dbReference type="RefSeq" id="WP_134385477.1">
    <property type="nucleotide sequence ID" value="NZ_BMWW01000006.1"/>
</dbReference>
<dbReference type="InterPro" id="IPR052034">
    <property type="entry name" value="NasD-like"/>
</dbReference>
<dbReference type="GO" id="GO:0106316">
    <property type="term" value="F:nitrite reductase (NADH) activity"/>
    <property type="evidence" value="ECO:0007669"/>
    <property type="project" value="UniProtKB-EC"/>
</dbReference>
<dbReference type="PRINTS" id="PR00411">
    <property type="entry name" value="PNDRDTASEI"/>
</dbReference>
<dbReference type="GO" id="GO:0050661">
    <property type="term" value="F:NADP binding"/>
    <property type="evidence" value="ECO:0007669"/>
    <property type="project" value="UniProtKB-UniRule"/>
</dbReference>
<comment type="similarity">
    <text evidence="3">Belongs to the nitrite and sulfite reductase 4Fe-4S domain family.</text>
</comment>
<dbReference type="GO" id="GO:0051539">
    <property type="term" value="F:4 iron, 4 sulfur cluster binding"/>
    <property type="evidence" value="ECO:0007669"/>
    <property type="project" value="UniProtKB-KW"/>
</dbReference>
<dbReference type="InterPro" id="IPR023753">
    <property type="entry name" value="FAD/NAD-binding_dom"/>
</dbReference>
<dbReference type="SUPFAM" id="SSF56014">
    <property type="entry name" value="Nitrite and sulphite reductase 4Fe-4S domain-like"/>
    <property type="match status" value="1"/>
</dbReference>
<feature type="binding site" evidence="17">
    <location>
        <position position="635"/>
    </location>
    <ligand>
        <name>[4Fe-4S] cluster</name>
        <dbReference type="ChEBI" id="CHEBI:49883"/>
    </ligand>
</feature>
<dbReference type="GO" id="GO:0050660">
    <property type="term" value="F:flavin adenine dinucleotide binding"/>
    <property type="evidence" value="ECO:0007669"/>
    <property type="project" value="UniProtKB-UniRule"/>
</dbReference>
<dbReference type="Gene3D" id="3.30.390.30">
    <property type="match status" value="1"/>
</dbReference>
<dbReference type="GO" id="GO:0020037">
    <property type="term" value="F:heme binding"/>
    <property type="evidence" value="ECO:0007669"/>
    <property type="project" value="InterPro"/>
</dbReference>
<evidence type="ECO:0000256" key="5">
    <source>
        <dbReference type="ARBA" id="ARBA00022617"/>
    </source>
</evidence>
<proteinExistence type="inferred from homology"/>
<evidence type="ECO:0000256" key="9">
    <source>
        <dbReference type="ARBA" id="ARBA00022827"/>
    </source>
</evidence>
<comment type="cofactor">
    <cofactor evidence="14">
        <name>[2Fe-2S] cluster</name>
        <dbReference type="ChEBI" id="CHEBI:190135"/>
    </cofactor>
</comment>
<dbReference type="InterPro" id="IPR006066">
    <property type="entry name" value="NO2/SO3_Rdtase_FeS/sirohaem_BS"/>
</dbReference>
<keyword evidence="4 17" id="KW-0004">4Fe-4S</keyword>
<feature type="binding site" evidence="17">
    <location>
        <position position="641"/>
    </location>
    <ligand>
        <name>[4Fe-4S] cluster</name>
        <dbReference type="ChEBI" id="CHEBI:49883"/>
    </ligand>
</feature>
<evidence type="ECO:0000259" key="22">
    <source>
        <dbReference type="Pfam" id="PF18267"/>
    </source>
</evidence>
<dbReference type="GO" id="GO:0046872">
    <property type="term" value="F:metal ion binding"/>
    <property type="evidence" value="ECO:0007669"/>
    <property type="project" value="UniProtKB-KW"/>
</dbReference>
<dbReference type="Pfam" id="PF07992">
    <property type="entry name" value="Pyr_redox_2"/>
    <property type="match status" value="1"/>
</dbReference>
<evidence type="ECO:0000256" key="15">
    <source>
        <dbReference type="ARBA" id="ARBA00064211"/>
    </source>
</evidence>